<protein>
    <recommendedName>
        <fullName evidence="5">DUF4439 domain-containing protein</fullName>
    </recommendedName>
</protein>
<dbReference type="OrthoDB" id="3787719at2"/>
<dbReference type="AlphaFoldDB" id="A0A4Q2S7D4"/>
<name>A0A4Q2S7D4_9ACTN</name>
<sequence>MPGRPLSRRTTLGSALAAPLALAACDIDPPPRTDGTSTPTPEPPEDSELVATVVAALVSAQGVLAAATAAAPDLAVRLDPIAAAHAAHLDVLVGAVPESEVPTATPPSLATRPPAVLAAVGRSEQRLLRTVRAGCLEAGSGDLARVLASVAASTSQHAATLTTRSTP</sequence>
<accession>A0A4Q2S7D4</accession>
<organism evidence="3 4">
    <name type="scientific">Nocardioides glacieisoli</name>
    <dbReference type="NCBI Taxonomy" id="1168730"/>
    <lineage>
        <taxon>Bacteria</taxon>
        <taxon>Bacillati</taxon>
        <taxon>Actinomycetota</taxon>
        <taxon>Actinomycetes</taxon>
        <taxon>Propionibacteriales</taxon>
        <taxon>Nocardioidaceae</taxon>
        <taxon>Nocardioides</taxon>
    </lineage>
</organism>
<evidence type="ECO:0000256" key="2">
    <source>
        <dbReference type="SAM" id="SignalP"/>
    </source>
</evidence>
<proteinExistence type="predicted"/>
<keyword evidence="2" id="KW-0732">Signal</keyword>
<evidence type="ECO:0000313" key="3">
    <source>
        <dbReference type="EMBL" id="RYB96309.1"/>
    </source>
</evidence>
<gene>
    <name evidence="3" type="ORF">EUA06_01650</name>
</gene>
<dbReference type="EMBL" id="SDWS01000001">
    <property type="protein sequence ID" value="RYB96309.1"/>
    <property type="molecule type" value="Genomic_DNA"/>
</dbReference>
<feature type="region of interest" description="Disordered" evidence="1">
    <location>
        <begin position="24"/>
        <end position="47"/>
    </location>
</feature>
<dbReference type="Proteomes" id="UP000291838">
    <property type="component" value="Unassembled WGS sequence"/>
</dbReference>
<dbReference type="RefSeq" id="WP_129473259.1">
    <property type="nucleotide sequence ID" value="NZ_SDWS01000001.1"/>
</dbReference>
<evidence type="ECO:0000256" key="1">
    <source>
        <dbReference type="SAM" id="MobiDB-lite"/>
    </source>
</evidence>
<evidence type="ECO:0008006" key="5">
    <source>
        <dbReference type="Google" id="ProtNLM"/>
    </source>
</evidence>
<evidence type="ECO:0000313" key="4">
    <source>
        <dbReference type="Proteomes" id="UP000291838"/>
    </source>
</evidence>
<feature type="signal peptide" evidence="2">
    <location>
        <begin position="1"/>
        <end position="23"/>
    </location>
</feature>
<dbReference type="PROSITE" id="PS51257">
    <property type="entry name" value="PROKAR_LIPOPROTEIN"/>
    <property type="match status" value="1"/>
</dbReference>
<feature type="chain" id="PRO_5020255539" description="DUF4439 domain-containing protein" evidence="2">
    <location>
        <begin position="24"/>
        <end position="167"/>
    </location>
</feature>
<comment type="caution">
    <text evidence="3">The sequence shown here is derived from an EMBL/GenBank/DDBJ whole genome shotgun (WGS) entry which is preliminary data.</text>
</comment>
<keyword evidence="4" id="KW-1185">Reference proteome</keyword>
<reference evidence="3 4" key="1">
    <citation type="submission" date="2019-01" db="EMBL/GenBank/DDBJ databases">
        <title>Novel species of Nocardioides.</title>
        <authorList>
            <person name="Liu Q."/>
            <person name="Xin Y.-H."/>
        </authorList>
    </citation>
    <scope>NUCLEOTIDE SEQUENCE [LARGE SCALE GENOMIC DNA]</scope>
    <source>
        <strain evidence="3 4">HLT3-15</strain>
    </source>
</reference>